<feature type="region of interest" description="Disordered" evidence="3">
    <location>
        <begin position="152"/>
        <end position="263"/>
    </location>
</feature>
<name>A0A8H4R1U4_9AGAR</name>
<comment type="subcellular location">
    <subcellularLocation>
        <location evidence="1">Nucleus</location>
    </subcellularLocation>
</comment>
<keyword evidence="2" id="KW-0539">Nucleus</keyword>
<accession>A0A8H4R1U4</accession>
<dbReference type="AlphaFoldDB" id="A0A8H4R1U4"/>
<proteinExistence type="predicted"/>
<evidence type="ECO:0000313" key="5">
    <source>
        <dbReference type="EMBL" id="KAF4620868.1"/>
    </source>
</evidence>
<dbReference type="Proteomes" id="UP000521872">
    <property type="component" value="Unassembled WGS sequence"/>
</dbReference>
<evidence type="ECO:0000259" key="4">
    <source>
        <dbReference type="PROSITE" id="PS50013"/>
    </source>
</evidence>
<evidence type="ECO:0000256" key="2">
    <source>
        <dbReference type="ARBA" id="ARBA00023242"/>
    </source>
</evidence>
<protein>
    <recommendedName>
        <fullName evidence="4">Chromo domain-containing protein</fullName>
    </recommendedName>
</protein>
<feature type="compositionally biased region" description="Polar residues" evidence="3">
    <location>
        <begin position="343"/>
        <end position="354"/>
    </location>
</feature>
<organism evidence="5 6">
    <name type="scientific">Agrocybe pediades</name>
    <dbReference type="NCBI Taxonomy" id="84607"/>
    <lineage>
        <taxon>Eukaryota</taxon>
        <taxon>Fungi</taxon>
        <taxon>Dikarya</taxon>
        <taxon>Basidiomycota</taxon>
        <taxon>Agaricomycotina</taxon>
        <taxon>Agaricomycetes</taxon>
        <taxon>Agaricomycetidae</taxon>
        <taxon>Agaricales</taxon>
        <taxon>Agaricineae</taxon>
        <taxon>Strophariaceae</taxon>
        <taxon>Agrocybe</taxon>
    </lineage>
</organism>
<dbReference type="PROSITE" id="PS50013">
    <property type="entry name" value="CHROMO_2"/>
    <property type="match status" value="1"/>
</dbReference>
<dbReference type="InterPro" id="IPR023780">
    <property type="entry name" value="Chromo_domain"/>
</dbReference>
<dbReference type="InterPro" id="IPR016197">
    <property type="entry name" value="Chromo-like_dom_sf"/>
</dbReference>
<keyword evidence="6" id="KW-1185">Reference proteome</keyword>
<feature type="compositionally biased region" description="Basic and acidic residues" evidence="3">
    <location>
        <begin position="973"/>
        <end position="991"/>
    </location>
</feature>
<dbReference type="EMBL" id="JAACJL010000015">
    <property type="protein sequence ID" value="KAF4620868.1"/>
    <property type="molecule type" value="Genomic_DNA"/>
</dbReference>
<gene>
    <name evidence="5" type="ORF">D9613_000188</name>
</gene>
<dbReference type="Gene3D" id="2.40.50.40">
    <property type="match status" value="1"/>
</dbReference>
<feature type="compositionally biased region" description="Basic and acidic residues" evidence="3">
    <location>
        <begin position="154"/>
        <end position="172"/>
    </location>
</feature>
<dbReference type="SMART" id="SM00298">
    <property type="entry name" value="CHROMO"/>
    <property type="match status" value="1"/>
</dbReference>
<evidence type="ECO:0000313" key="6">
    <source>
        <dbReference type="Proteomes" id="UP000521872"/>
    </source>
</evidence>
<dbReference type="InterPro" id="IPR023779">
    <property type="entry name" value="Chromodomain_CS"/>
</dbReference>
<feature type="region of interest" description="Disordered" evidence="3">
    <location>
        <begin position="311"/>
        <end position="390"/>
    </location>
</feature>
<dbReference type="GO" id="GO:0006338">
    <property type="term" value="P:chromatin remodeling"/>
    <property type="evidence" value="ECO:0007669"/>
    <property type="project" value="UniProtKB-ARBA"/>
</dbReference>
<dbReference type="InterPro" id="IPR000953">
    <property type="entry name" value="Chromo/chromo_shadow_dom"/>
</dbReference>
<feature type="compositionally biased region" description="Pro residues" evidence="3">
    <location>
        <begin position="247"/>
        <end position="256"/>
    </location>
</feature>
<feature type="compositionally biased region" description="Polar residues" evidence="3">
    <location>
        <begin position="374"/>
        <end position="390"/>
    </location>
</feature>
<feature type="compositionally biased region" description="Low complexity" evidence="3">
    <location>
        <begin position="235"/>
        <end position="246"/>
    </location>
</feature>
<sequence length="1017" mass="113793">MGKGKSKRVESHDEDEDASISGQEEDQKTAYNYDEVGTSDEDGNGVPTFHVEVIKAVRPLEYDVKGKKKKGAGKRVKKEYLVKWAGYSSEDNSWEPEENVAGCGRLLKSFWKHLRMRPEDYKGDQVLEARQEWIEQEKEFFDTQFRDKKRKLKMEREKLKQQKQKEQEQREKEKKKKARRSVSKTLREPGSSSEPEVPAEPKKSLKITINKRPRTVISSSSDDEPLIQRKRHKSASVAPEVVATPPAVAPSSPPLASPADLFTDDESPVVKKKLPAKTPSLPIISQKAPEAKIANMSQILAAPTGGISTKQRLAQGALAPTQPKDLVNAKPKAGPLPPPPARRNSTSQAHQHQPSLFGGLRFKKSTVPARPTSPGHSNTAPTTPVVQEPTLASLNLTSSPIQDDFVTHSLPVTPQVPAYTPNTVSSLFSSHEGPHLDEAEMFLQDLQADLPELAGPLRPTLDGPFEPQPPKSLHGKIKEPEPSSLPKKKWQWTGPVFFGKEEKPRFNGILNPVIVTDRALKFGSFFHTTESLRISKLYDNIDMRSNWLAFRKPNQMCLLSAEDESELANLRVLVAYLKKKQQHFLVPAILDGNTIGQIIFFPWNENQSTLPISVPTEFQEIQGDTHLIAVIMLYLLEPADIDAVKMRPPVLEDDLRPLNEPFGPQATWEKSFASKPYFHYGIRTLGFDKRLFEHLSQYARSYCIWPQNNSFENRCLEAILSETQATRVPPTTADARMIFVHVKALDILHGMPGLVERRATQGVQFLCFGSSDVDEPMGVGQGIREIYPLGGVVTFTPAVMQYEPNDVCELIRRIDAHPLWCAYILPVSLGVLSKLECKAEDPLKTFDENKLMLNGILQTIEQGSLALTSSPPKPHSSELYSSQLEEWQLTNLELTPPTRRDALCKGIAAFIQQKEMLHAPAGALQGLIEKEIARDMVGMQRQPGIMRCFRRFVVVDRKENVDARMGVGQGKSGEGKATEGKSAEGSGKRREMEIEPGMEWLSIDKFSFQDDYFPKNA</sequence>
<dbReference type="SUPFAM" id="SSF54160">
    <property type="entry name" value="Chromo domain-like"/>
    <property type="match status" value="1"/>
</dbReference>
<feature type="region of interest" description="Disordered" evidence="3">
    <location>
        <begin position="1"/>
        <end position="45"/>
    </location>
</feature>
<dbReference type="PROSITE" id="PS00598">
    <property type="entry name" value="CHROMO_1"/>
    <property type="match status" value="1"/>
</dbReference>
<feature type="domain" description="Chromo" evidence="4">
    <location>
        <begin position="49"/>
        <end position="122"/>
    </location>
</feature>
<dbReference type="Pfam" id="PF00385">
    <property type="entry name" value="Chromo"/>
    <property type="match status" value="1"/>
</dbReference>
<feature type="compositionally biased region" description="Basic residues" evidence="3">
    <location>
        <begin position="173"/>
        <end position="182"/>
    </location>
</feature>
<evidence type="ECO:0000256" key="1">
    <source>
        <dbReference type="ARBA" id="ARBA00004123"/>
    </source>
</evidence>
<dbReference type="CDD" id="cd18968">
    <property type="entry name" value="chromodomain"/>
    <property type="match status" value="1"/>
</dbReference>
<dbReference type="GO" id="GO:0005634">
    <property type="term" value="C:nucleus"/>
    <property type="evidence" value="ECO:0007669"/>
    <property type="project" value="UniProtKB-SubCell"/>
</dbReference>
<evidence type="ECO:0000256" key="3">
    <source>
        <dbReference type="SAM" id="MobiDB-lite"/>
    </source>
</evidence>
<feature type="region of interest" description="Disordered" evidence="3">
    <location>
        <begin position="462"/>
        <end position="486"/>
    </location>
</feature>
<comment type="caution">
    <text evidence="5">The sequence shown here is derived from an EMBL/GenBank/DDBJ whole genome shotgun (WGS) entry which is preliminary data.</text>
</comment>
<reference evidence="5 6" key="1">
    <citation type="submission" date="2019-12" db="EMBL/GenBank/DDBJ databases">
        <authorList>
            <person name="Floudas D."/>
            <person name="Bentzer J."/>
            <person name="Ahren D."/>
            <person name="Johansson T."/>
            <person name="Persson P."/>
            <person name="Tunlid A."/>
        </authorList>
    </citation>
    <scope>NUCLEOTIDE SEQUENCE [LARGE SCALE GENOMIC DNA]</scope>
    <source>
        <strain evidence="5 6">CBS 102.39</strain>
    </source>
</reference>
<feature type="region of interest" description="Disordered" evidence="3">
    <location>
        <begin position="965"/>
        <end position="991"/>
    </location>
</feature>